<organism evidence="1 2">
    <name type="scientific">Carboxydothermus pertinax</name>
    <dbReference type="NCBI Taxonomy" id="870242"/>
    <lineage>
        <taxon>Bacteria</taxon>
        <taxon>Bacillati</taxon>
        <taxon>Bacillota</taxon>
        <taxon>Clostridia</taxon>
        <taxon>Thermoanaerobacterales</taxon>
        <taxon>Thermoanaerobacteraceae</taxon>
        <taxon>Carboxydothermus</taxon>
    </lineage>
</organism>
<keyword evidence="2" id="KW-1185">Reference proteome</keyword>
<proteinExistence type="predicted"/>
<dbReference type="RefSeq" id="WP_075859542.1">
    <property type="nucleotide sequence ID" value="NZ_BDJK01000029.1"/>
</dbReference>
<evidence type="ECO:0000313" key="2">
    <source>
        <dbReference type="Proteomes" id="UP000187485"/>
    </source>
</evidence>
<dbReference type="InterPro" id="IPR019657">
    <property type="entry name" value="ComFB"/>
</dbReference>
<dbReference type="STRING" id="870242.cpu_16020"/>
<dbReference type="Proteomes" id="UP000187485">
    <property type="component" value="Unassembled WGS sequence"/>
</dbReference>
<protein>
    <submittedName>
        <fullName evidence="1">Competence protein ComFB</fullName>
    </submittedName>
</protein>
<dbReference type="OrthoDB" id="5616024at2"/>
<accession>A0A1L8CW03</accession>
<dbReference type="AlphaFoldDB" id="A0A1L8CW03"/>
<gene>
    <name evidence="1" type="ORF">cpu_16020</name>
</gene>
<name>A0A1L8CW03_9THEO</name>
<dbReference type="Pfam" id="PF10719">
    <property type="entry name" value="ComFB"/>
    <property type="match status" value="1"/>
</dbReference>
<evidence type="ECO:0000313" key="1">
    <source>
        <dbReference type="EMBL" id="GAV23092.1"/>
    </source>
</evidence>
<sequence length="87" mass="9975">MPILRNYTEEVVDEILQEILPKQDICTCERCLLDIKAIALNQLPPRYVVTDKGEVITRLNFTKVADRTEVLTAVLKAIEKVRKNPSH</sequence>
<reference evidence="2" key="1">
    <citation type="submission" date="2016-12" db="EMBL/GenBank/DDBJ databases">
        <title>Draft Genome Sequences od Carboxydothermus pertinax and islandicus, Hydrogenogenic Carboxydotrophic Bacteria.</title>
        <authorList>
            <person name="Fukuyama Y."/>
            <person name="Ohmae K."/>
            <person name="Yoneda Y."/>
            <person name="Yoshida T."/>
            <person name="Sako Y."/>
        </authorList>
    </citation>
    <scope>NUCLEOTIDE SEQUENCE [LARGE SCALE GENOMIC DNA]</scope>
    <source>
        <strain evidence="2">Ug1</strain>
    </source>
</reference>
<dbReference type="EMBL" id="BDJK01000029">
    <property type="protein sequence ID" value="GAV23092.1"/>
    <property type="molecule type" value="Genomic_DNA"/>
</dbReference>
<comment type="caution">
    <text evidence="1">The sequence shown here is derived from an EMBL/GenBank/DDBJ whole genome shotgun (WGS) entry which is preliminary data.</text>
</comment>